<evidence type="ECO:0000313" key="2">
    <source>
        <dbReference type="EMBL" id="ALG72630.1"/>
    </source>
</evidence>
<sequence length="147" mass="14580">MRGLLPVTAAGQGLRRGLRRVGLTAGMAALLVQLFAWALLMPAMSAPAGGSGGGIAVCTAEGMVLLDVDGPPAGAELPSGQAPDLPDGHADGGGCPLCPLIAGLHLPPPLFLVTQDSVIRHGATALPGALILAGWFLSTLQARAPPA</sequence>
<keyword evidence="3" id="KW-1185">Reference proteome</keyword>
<reference evidence="3" key="1">
    <citation type="submission" date="2015-08" db="EMBL/GenBank/DDBJ databases">
        <title>Complete Genome Sequence of Azospirillum thiophilum BV-S.</title>
        <authorList>
            <person name="Fomenkov A."/>
            <person name="Vincze T."/>
            <person name="Grabovich M."/>
            <person name="Dubinina G."/>
            <person name="Orlova M."/>
            <person name="Belousova E."/>
            <person name="Roberts R.J."/>
        </authorList>
    </citation>
    <scope>NUCLEOTIDE SEQUENCE [LARGE SCALE GENOMIC DNA]</scope>
    <source>
        <strain evidence="3">BV-S</strain>
    </source>
</reference>
<evidence type="ECO:0000256" key="1">
    <source>
        <dbReference type="SAM" id="Phobius"/>
    </source>
</evidence>
<keyword evidence="1" id="KW-0472">Membrane</keyword>
<dbReference type="AlphaFoldDB" id="A0AAC8W043"/>
<evidence type="ECO:0000313" key="3">
    <source>
        <dbReference type="Proteomes" id="UP000069935"/>
    </source>
</evidence>
<feature type="transmembrane region" description="Helical" evidence="1">
    <location>
        <begin position="21"/>
        <end position="40"/>
    </location>
</feature>
<feature type="transmembrane region" description="Helical" evidence="1">
    <location>
        <begin position="118"/>
        <end position="137"/>
    </location>
</feature>
<name>A0AAC8W043_9PROT</name>
<keyword evidence="1" id="KW-0812">Transmembrane</keyword>
<dbReference type="Pfam" id="PF11162">
    <property type="entry name" value="DUF2946"/>
    <property type="match status" value="1"/>
</dbReference>
<keyword evidence="1" id="KW-1133">Transmembrane helix</keyword>
<dbReference type="KEGG" id="ati:AL072_16450"/>
<accession>A0AAC8W043</accession>
<protein>
    <submittedName>
        <fullName evidence="2">Uncharacterized protein</fullName>
    </submittedName>
</protein>
<dbReference type="EMBL" id="CP012402">
    <property type="protein sequence ID" value="ALG72630.1"/>
    <property type="molecule type" value="Genomic_DNA"/>
</dbReference>
<gene>
    <name evidence="2" type="ORF">AL072_16450</name>
</gene>
<organism evidence="2 3">
    <name type="scientific">Azospirillum thiophilum</name>
    <dbReference type="NCBI Taxonomy" id="528244"/>
    <lineage>
        <taxon>Bacteria</taxon>
        <taxon>Pseudomonadati</taxon>
        <taxon>Pseudomonadota</taxon>
        <taxon>Alphaproteobacteria</taxon>
        <taxon>Rhodospirillales</taxon>
        <taxon>Azospirillaceae</taxon>
        <taxon>Azospirillum</taxon>
    </lineage>
</organism>
<dbReference type="InterPro" id="IPR021333">
    <property type="entry name" value="DUF2946"/>
</dbReference>
<dbReference type="Proteomes" id="UP000069935">
    <property type="component" value="Chromosome 2"/>
</dbReference>
<proteinExistence type="predicted"/>
<reference evidence="2 3" key="2">
    <citation type="journal article" date="2016" name="Genome Announc.">
        <title>Complete Genome Sequence of a Strain of Azospirillum thiophilum Isolated from a Sulfide Spring.</title>
        <authorList>
            <person name="Fomenkov A."/>
            <person name="Vincze T."/>
            <person name="Grabovich M."/>
            <person name="Anton B.P."/>
            <person name="Dubinina G."/>
            <person name="Orlova M."/>
            <person name="Belousova E."/>
            <person name="Roberts R.J."/>
        </authorList>
    </citation>
    <scope>NUCLEOTIDE SEQUENCE [LARGE SCALE GENOMIC DNA]</scope>
    <source>
        <strain evidence="2 3">BV-S</strain>
    </source>
</reference>